<organism evidence="1 2">
    <name type="scientific">Armillaria solidipes</name>
    <dbReference type="NCBI Taxonomy" id="1076256"/>
    <lineage>
        <taxon>Eukaryota</taxon>
        <taxon>Fungi</taxon>
        <taxon>Dikarya</taxon>
        <taxon>Basidiomycota</taxon>
        <taxon>Agaricomycotina</taxon>
        <taxon>Agaricomycetes</taxon>
        <taxon>Agaricomycetidae</taxon>
        <taxon>Agaricales</taxon>
        <taxon>Marasmiineae</taxon>
        <taxon>Physalacriaceae</taxon>
        <taxon>Armillaria</taxon>
    </lineage>
</organism>
<proteinExistence type="predicted"/>
<keyword evidence="2" id="KW-1185">Reference proteome</keyword>
<evidence type="ECO:0000313" key="2">
    <source>
        <dbReference type="Proteomes" id="UP000218334"/>
    </source>
</evidence>
<accession>A0A2H3BCN7</accession>
<dbReference type="EMBL" id="KZ293449">
    <property type="protein sequence ID" value="PBK64792.1"/>
    <property type="molecule type" value="Genomic_DNA"/>
</dbReference>
<sequence>MAIMPDTLLSGRITGNAVTDNDNDNNVHPQWQSEMLGRPCKYHSEDEKKEAHADNQARYYHWCIAAEHGGSSLSNLPSRHKERLNEEMRTRYHASKPPDVRTRRCGPREKMVVIPTKMPLPKKTTLSTRMLRRIKLYDGQLHAMTTNSVPTYLHRLCERYLVGRQGGSAEEIDQAVGALEDLLGKAQSDLDAMYEDGGIDAAFWEGEDCVNRIRLALQASQDLSCNAMLGQREVEWLRNQRLLMYQTAY</sequence>
<dbReference type="AlphaFoldDB" id="A0A2H3BCN7"/>
<name>A0A2H3BCN7_9AGAR</name>
<protein>
    <submittedName>
        <fullName evidence="1">Uncharacterized protein</fullName>
    </submittedName>
</protein>
<gene>
    <name evidence="1" type="ORF">ARMSODRAFT_978762</name>
</gene>
<dbReference type="Proteomes" id="UP000218334">
    <property type="component" value="Unassembled WGS sequence"/>
</dbReference>
<reference evidence="2" key="1">
    <citation type="journal article" date="2017" name="Nat. Ecol. Evol.">
        <title>Genome expansion and lineage-specific genetic innovations in the forest pathogenic fungi Armillaria.</title>
        <authorList>
            <person name="Sipos G."/>
            <person name="Prasanna A.N."/>
            <person name="Walter M.C."/>
            <person name="O'Connor E."/>
            <person name="Balint B."/>
            <person name="Krizsan K."/>
            <person name="Kiss B."/>
            <person name="Hess J."/>
            <person name="Varga T."/>
            <person name="Slot J."/>
            <person name="Riley R."/>
            <person name="Boka B."/>
            <person name="Rigling D."/>
            <person name="Barry K."/>
            <person name="Lee J."/>
            <person name="Mihaltcheva S."/>
            <person name="LaButti K."/>
            <person name="Lipzen A."/>
            <person name="Waldron R."/>
            <person name="Moloney N.M."/>
            <person name="Sperisen C."/>
            <person name="Kredics L."/>
            <person name="Vagvoelgyi C."/>
            <person name="Patrignani A."/>
            <person name="Fitzpatrick D."/>
            <person name="Nagy I."/>
            <person name="Doyle S."/>
            <person name="Anderson J.B."/>
            <person name="Grigoriev I.V."/>
            <person name="Gueldener U."/>
            <person name="Muensterkoetter M."/>
            <person name="Nagy L.G."/>
        </authorList>
    </citation>
    <scope>NUCLEOTIDE SEQUENCE [LARGE SCALE GENOMIC DNA]</scope>
    <source>
        <strain evidence="2">28-4</strain>
    </source>
</reference>
<evidence type="ECO:0000313" key="1">
    <source>
        <dbReference type="EMBL" id="PBK64792.1"/>
    </source>
</evidence>